<comment type="pathway">
    <text evidence="1">Lipid metabolism; fatty acid beta-oxidation.</text>
</comment>
<dbReference type="GO" id="GO:0004300">
    <property type="term" value="F:enoyl-CoA hydratase activity"/>
    <property type="evidence" value="ECO:0007669"/>
    <property type="project" value="UniProtKB-ARBA"/>
</dbReference>
<dbReference type="PANTHER" id="PTHR43008:SF4">
    <property type="entry name" value="CHAIN DEHYDROGENASE, PUTATIVE (AFU_ORTHOLOGUE AFUA_4G08710)-RELATED"/>
    <property type="match status" value="1"/>
</dbReference>
<evidence type="ECO:0000313" key="7">
    <source>
        <dbReference type="Proteomes" id="UP000321424"/>
    </source>
</evidence>
<organism evidence="6 7">
    <name type="scientific">Nocardia ninae NBRC 108245</name>
    <dbReference type="NCBI Taxonomy" id="1210091"/>
    <lineage>
        <taxon>Bacteria</taxon>
        <taxon>Bacillati</taxon>
        <taxon>Actinomycetota</taxon>
        <taxon>Actinomycetes</taxon>
        <taxon>Mycobacteriales</taxon>
        <taxon>Nocardiaceae</taxon>
        <taxon>Nocardia</taxon>
    </lineage>
</organism>
<dbReference type="Gene3D" id="3.40.50.720">
    <property type="entry name" value="NAD(P)-binding Rossmann-like Domain"/>
    <property type="match status" value="1"/>
</dbReference>
<dbReference type="Gene3D" id="3.10.129.10">
    <property type="entry name" value="Hotdog Thioesterase"/>
    <property type="match status" value="1"/>
</dbReference>
<evidence type="ECO:0000256" key="1">
    <source>
        <dbReference type="ARBA" id="ARBA00005005"/>
    </source>
</evidence>
<dbReference type="CDD" id="cd03441">
    <property type="entry name" value="R_hydratase_like"/>
    <property type="match status" value="1"/>
</dbReference>
<dbReference type="InterPro" id="IPR002347">
    <property type="entry name" value="SDR_fam"/>
</dbReference>
<dbReference type="GO" id="GO:0050664">
    <property type="term" value="F:oxidoreductase activity, acting on NAD(P)H, oxygen as acceptor"/>
    <property type="evidence" value="ECO:0007669"/>
    <property type="project" value="TreeGrafter"/>
</dbReference>
<evidence type="ECO:0000256" key="4">
    <source>
        <dbReference type="ARBA" id="ARBA00023002"/>
    </source>
</evidence>
<comment type="caution">
    <text evidence="6">The sequence shown here is derived from an EMBL/GenBank/DDBJ whole genome shotgun (WGS) entry which is preliminary data.</text>
</comment>
<dbReference type="RefSeq" id="WP_147141028.1">
    <property type="nucleotide sequence ID" value="NZ_BJXA01000084.1"/>
</dbReference>
<dbReference type="CDD" id="cd05233">
    <property type="entry name" value="SDR_c"/>
    <property type="match status" value="1"/>
</dbReference>
<evidence type="ECO:0000256" key="2">
    <source>
        <dbReference type="ARBA" id="ARBA00005254"/>
    </source>
</evidence>
<dbReference type="InterPro" id="IPR036291">
    <property type="entry name" value="NAD(P)-bd_dom_sf"/>
</dbReference>
<evidence type="ECO:0000313" key="6">
    <source>
        <dbReference type="EMBL" id="GEM43020.1"/>
    </source>
</evidence>
<dbReference type="SUPFAM" id="SSF54637">
    <property type="entry name" value="Thioesterase/thiol ester dehydrase-isomerase"/>
    <property type="match status" value="1"/>
</dbReference>
<dbReference type="PANTHER" id="PTHR43008">
    <property type="entry name" value="BENZIL REDUCTASE"/>
    <property type="match status" value="1"/>
</dbReference>
<name>A0A511MR33_9NOCA</name>
<dbReference type="Pfam" id="PF01575">
    <property type="entry name" value="MaoC_dehydratas"/>
    <property type="match status" value="1"/>
</dbReference>
<dbReference type="OrthoDB" id="9796589at2"/>
<dbReference type="UniPathway" id="UPA00659"/>
<sequence>MNSRVFRVTDTDVATYAAAVGDRNPLHVDNDFGHRSPYGRPVAHGALVVTLALAALAETTDPMAVRDIRATFRQPTIPGRRYEVDWTVSESEARGRVSFGGIEVVGIRCRLGSVLPWCGPAAEDEPRRDAPRVLGLADVAGDSAQSPGQERGSYSVDYPLIAGLVSRVIGGRVPEHVAAVLGWASYWTGMCTPGRDALLVACTVVLHGSGSGAVAFETAEPEVDRRSGLVTLRAGMRCGASADVTVQSLIRESVPGPDPAELAAVLPPSDTLAGRTILVVGGSRGLGAAVSLGLASQGARVLVSCTRAPEVLASASHAYRDRLWPVLADASDGYALGAALPEGPLDGVVLLAAPAIPTLPLAPDAVETAAQFMAASTRLVFAPLSVCVPRLRKGATVVMISSEAVLAPPRWWPHYAAAKAAVEGLAEYVARHHPWNVVVVRPPRLWTDLTNTPGGRAVSNPIAPVAADIVNAFSAQDVVAGEVSVLGAAGWGAPWPILSEEVRDAGDRRPEQVVR</sequence>
<accession>A0A511MR33</accession>
<evidence type="ECO:0000256" key="3">
    <source>
        <dbReference type="ARBA" id="ARBA00006484"/>
    </source>
</evidence>
<feature type="domain" description="Ketoreductase" evidence="5">
    <location>
        <begin position="275"/>
        <end position="449"/>
    </location>
</feature>
<dbReference type="SMART" id="SM00822">
    <property type="entry name" value="PKS_KR"/>
    <property type="match status" value="1"/>
</dbReference>
<comment type="similarity">
    <text evidence="3">Belongs to the short-chain dehydrogenases/reductases (SDR) family.</text>
</comment>
<evidence type="ECO:0000259" key="5">
    <source>
        <dbReference type="SMART" id="SM00822"/>
    </source>
</evidence>
<proteinExistence type="inferred from homology"/>
<comment type="similarity">
    <text evidence="2">Belongs to the enoyl-CoA hydratase/isomerase family.</text>
</comment>
<dbReference type="InterPro" id="IPR029069">
    <property type="entry name" value="HotDog_dom_sf"/>
</dbReference>
<dbReference type="PRINTS" id="PR00081">
    <property type="entry name" value="GDHRDH"/>
</dbReference>
<keyword evidence="7" id="KW-1185">Reference proteome</keyword>
<dbReference type="Pfam" id="PF00106">
    <property type="entry name" value="adh_short"/>
    <property type="match status" value="1"/>
</dbReference>
<dbReference type="InterPro" id="IPR002539">
    <property type="entry name" value="MaoC-like_dom"/>
</dbReference>
<reference evidence="6 7" key="1">
    <citation type="submission" date="2019-07" db="EMBL/GenBank/DDBJ databases">
        <title>Whole genome shotgun sequence of Nocardia ninae NBRC 108245.</title>
        <authorList>
            <person name="Hosoyama A."/>
            <person name="Uohara A."/>
            <person name="Ohji S."/>
            <person name="Ichikawa N."/>
        </authorList>
    </citation>
    <scope>NUCLEOTIDE SEQUENCE [LARGE SCALE GENOMIC DNA]</scope>
    <source>
        <strain evidence="6 7">NBRC 108245</strain>
    </source>
</reference>
<keyword evidence="4" id="KW-0560">Oxidoreductase</keyword>
<dbReference type="GO" id="GO:0006635">
    <property type="term" value="P:fatty acid beta-oxidation"/>
    <property type="evidence" value="ECO:0007669"/>
    <property type="project" value="UniProtKB-UniPathway"/>
</dbReference>
<dbReference type="InterPro" id="IPR057326">
    <property type="entry name" value="KR_dom"/>
</dbReference>
<protein>
    <recommendedName>
        <fullName evidence="5">Ketoreductase domain-containing protein</fullName>
    </recommendedName>
</protein>
<dbReference type="EMBL" id="BJXA01000084">
    <property type="protein sequence ID" value="GEM43020.1"/>
    <property type="molecule type" value="Genomic_DNA"/>
</dbReference>
<dbReference type="AlphaFoldDB" id="A0A511MR33"/>
<dbReference type="SUPFAM" id="SSF51735">
    <property type="entry name" value="NAD(P)-binding Rossmann-fold domains"/>
    <property type="match status" value="1"/>
</dbReference>
<dbReference type="Proteomes" id="UP000321424">
    <property type="component" value="Unassembled WGS sequence"/>
</dbReference>
<gene>
    <name evidence="6" type="ORF">NN4_75390</name>
</gene>